<accession>A0A2P2BXM5</accession>
<keyword evidence="2" id="KW-1185">Reference proteome</keyword>
<dbReference type="KEGG" id="rhom:FRIFI_2399"/>
<gene>
    <name evidence="1" type="ORF">FRIFI_2399</name>
</gene>
<dbReference type="EMBL" id="LN650648">
    <property type="protein sequence ID" value="CEI73924.1"/>
    <property type="molecule type" value="Genomic_DNA"/>
</dbReference>
<sequence length="90" mass="10112">MDTNSKSNAKKALNNLRMEISSELDYYDSSDNKTTNKYSQDTLDDHAKNLLSGDKAYNMEGTKPYAGGERSVEGGEKMLVSKYYSQNNIK</sequence>
<protein>
    <submittedName>
        <fullName evidence="1">Uncharacterized protein</fullName>
    </submittedName>
</protein>
<organism evidence="1 2">
    <name type="scientific">Romboutsia hominis</name>
    <dbReference type="NCBI Taxonomy" id="1507512"/>
    <lineage>
        <taxon>Bacteria</taxon>
        <taxon>Bacillati</taxon>
        <taxon>Bacillota</taxon>
        <taxon>Clostridia</taxon>
        <taxon>Peptostreptococcales</taxon>
        <taxon>Peptostreptococcaceae</taxon>
        <taxon>Romboutsia</taxon>
    </lineage>
</organism>
<evidence type="ECO:0000313" key="2">
    <source>
        <dbReference type="Proteomes" id="UP000245695"/>
    </source>
</evidence>
<evidence type="ECO:0000313" key="1">
    <source>
        <dbReference type="EMBL" id="CEI73924.1"/>
    </source>
</evidence>
<proteinExistence type="predicted"/>
<reference evidence="1 2" key="1">
    <citation type="submission" date="2014-09" db="EMBL/GenBank/DDBJ databases">
        <authorList>
            <person name="Hornung B.V."/>
        </authorList>
    </citation>
    <scope>NUCLEOTIDE SEQUENCE [LARGE SCALE GENOMIC DNA]</scope>
    <source>
        <strain evidence="1 2">FRIFI</strain>
    </source>
</reference>
<dbReference type="AlphaFoldDB" id="A0A2P2BXM5"/>
<name>A0A2P2BXM5_9FIRM</name>
<dbReference type="RefSeq" id="WP_166505983.1">
    <property type="nucleotide sequence ID" value="NZ_JAKNTL010000007.1"/>
</dbReference>
<dbReference type="Proteomes" id="UP000245695">
    <property type="component" value="Chromosome 1"/>
</dbReference>